<dbReference type="InterPro" id="IPR053178">
    <property type="entry name" value="Osmoadaptation_assoc"/>
</dbReference>
<reference evidence="3 4" key="1">
    <citation type="submission" date="2018-08" db="EMBL/GenBank/DDBJ databases">
        <title>Draft genome of the lignicolous fungus Coniochaeta pulveracea.</title>
        <authorList>
            <person name="Borstlap C.J."/>
            <person name="De Witt R.N."/>
            <person name="Botha A."/>
            <person name="Volschenk H."/>
        </authorList>
    </citation>
    <scope>NUCLEOTIDE SEQUENCE [LARGE SCALE GENOMIC DNA]</scope>
    <source>
        <strain evidence="3 4">CAB683</strain>
    </source>
</reference>
<dbReference type="SUPFAM" id="SSF57701">
    <property type="entry name" value="Zn2/Cys6 DNA-binding domain"/>
    <property type="match status" value="1"/>
</dbReference>
<dbReference type="GO" id="GO:0008270">
    <property type="term" value="F:zinc ion binding"/>
    <property type="evidence" value="ECO:0007669"/>
    <property type="project" value="InterPro"/>
</dbReference>
<evidence type="ECO:0000313" key="4">
    <source>
        <dbReference type="Proteomes" id="UP000275385"/>
    </source>
</evidence>
<dbReference type="CDD" id="cd00067">
    <property type="entry name" value="GAL4"/>
    <property type="match status" value="1"/>
</dbReference>
<comment type="caution">
    <text evidence="3">The sequence shown here is derived from an EMBL/GenBank/DDBJ whole genome shotgun (WGS) entry which is preliminary data.</text>
</comment>
<dbReference type="SUPFAM" id="SSF52218">
    <property type="entry name" value="Flavoproteins"/>
    <property type="match status" value="1"/>
</dbReference>
<dbReference type="InterPro" id="IPR005025">
    <property type="entry name" value="FMN_Rdtase-like_dom"/>
</dbReference>
<dbReference type="GO" id="GO:0000981">
    <property type="term" value="F:DNA-binding transcription factor activity, RNA polymerase II-specific"/>
    <property type="evidence" value="ECO:0007669"/>
    <property type="project" value="InterPro"/>
</dbReference>
<dbReference type="STRING" id="177199.A0A420Y608"/>
<name>A0A420Y608_9PEZI</name>
<dbReference type="Pfam" id="PF00172">
    <property type="entry name" value="Zn_clus"/>
    <property type="match status" value="1"/>
</dbReference>
<organism evidence="3 4">
    <name type="scientific">Coniochaeta pulveracea</name>
    <dbReference type="NCBI Taxonomy" id="177199"/>
    <lineage>
        <taxon>Eukaryota</taxon>
        <taxon>Fungi</taxon>
        <taxon>Dikarya</taxon>
        <taxon>Ascomycota</taxon>
        <taxon>Pezizomycotina</taxon>
        <taxon>Sordariomycetes</taxon>
        <taxon>Sordariomycetidae</taxon>
        <taxon>Coniochaetales</taxon>
        <taxon>Coniochaetaceae</taxon>
        <taxon>Coniochaeta</taxon>
    </lineage>
</organism>
<dbReference type="PANTHER" id="PTHR38111">
    <property type="entry name" value="ZN(2)-C6 FUNGAL-TYPE DOMAIN-CONTAINING PROTEIN-RELATED"/>
    <property type="match status" value="1"/>
</dbReference>
<dbReference type="Gene3D" id="4.10.240.10">
    <property type="entry name" value="Zn(2)-C6 fungal-type DNA-binding domain"/>
    <property type="match status" value="1"/>
</dbReference>
<dbReference type="Proteomes" id="UP000275385">
    <property type="component" value="Unassembled WGS sequence"/>
</dbReference>
<proteinExistence type="predicted"/>
<dbReference type="GO" id="GO:0016491">
    <property type="term" value="F:oxidoreductase activity"/>
    <property type="evidence" value="ECO:0007669"/>
    <property type="project" value="InterPro"/>
</dbReference>
<dbReference type="InterPro" id="IPR029039">
    <property type="entry name" value="Flavoprotein-like_sf"/>
</dbReference>
<gene>
    <name evidence="3" type="ORF">DL546_002736</name>
</gene>
<dbReference type="SMART" id="SM00066">
    <property type="entry name" value="GAL4"/>
    <property type="match status" value="1"/>
</dbReference>
<dbReference type="OrthoDB" id="68575at2759"/>
<keyword evidence="4" id="KW-1185">Reference proteome</keyword>
<sequence length="616" mass="67880">MVGTPTSLGCQTCRTRKKKCTGERPACSQCLKAGWRCPGYVKRWRFVDESGRIPGQYRGRRPQITVASSDGGEFEVYEAKCTVQASFHVGIILRSLSSEAEKNSLVLASILDNGRAQALLPLHALGSFFPLIPARLGRNSALDTAIACLCSIYHRFLSGESALTSEVVIGNYVKSLAALQDYVSDPGLRYQSETLCASILVQLCELMTSKNTGRWNNLLKGSGLLFKESDPERFTSGFDRTLLESQRAMFIVQDMHAREDCFLAEPKWRNVLSSSYGPRLSGHKPGAIELRNSLCDVLVDFPGMVQEEAELLATSTTHWKVSHDLPRLERATQRALRLQNCMNSWYGDFAQAVPYSAQQDPASIDGTLESDMDWSGDHDRPNPLYDILDCVATTSSHLHAMTLSDDEKNPHRKVGIIIGSQRQPRVGPQITDFVLDAIKTHLTQSKLAAGAPEIAFELIDVAALNLPLFDEPVIPSQVKDAKDYAHDHTRAWSATVSACDAFVFVTPQYNWGIPAGLKNAIDYLFHEWRGKPAMIVSYGGHGGDKCAAALKIVLEGGLGMKVVATTVNLSFPNRELLVKATRGEDLGLDGVNSQDTWVKERGEISKVWDEMVQSLD</sequence>
<evidence type="ECO:0000256" key="1">
    <source>
        <dbReference type="ARBA" id="ARBA00023242"/>
    </source>
</evidence>
<dbReference type="InterPro" id="IPR001138">
    <property type="entry name" value="Zn2Cys6_DnaBD"/>
</dbReference>
<dbReference type="AlphaFoldDB" id="A0A420Y608"/>
<feature type="domain" description="Zn(2)-C6 fungal-type" evidence="2">
    <location>
        <begin position="9"/>
        <end position="37"/>
    </location>
</feature>
<keyword evidence="1" id="KW-0539">Nucleus</keyword>
<dbReference type="Gene3D" id="3.40.50.360">
    <property type="match status" value="1"/>
</dbReference>
<evidence type="ECO:0000259" key="2">
    <source>
        <dbReference type="PROSITE" id="PS50048"/>
    </source>
</evidence>
<dbReference type="PROSITE" id="PS00463">
    <property type="entry name" value="ZN2_CY6_FUNGAL_1"/>
    <property type="match status" value="1"/>
</dbReference>
<protein>
    <recommendedName>
        <fullName evidence="2">Zn(2)-C6 fungal-type domain-containing protein</fullName>
    </recommendedName>
</protein>
<evidence type="ECO:0000313" key="3">
    <source>
        <dbReference type="EMBL" id="RKU43316.1"/>
    </source>
</evidence>
<dbReference type="EMBL" id="QVQW01000044">
    <property type="protein sequence ID" value="RKU43316.1"/>
    <property type="molecule type" value="Genomic_DNA"/>
</dbReference>
<dbReference type="PROSITE" id="PS50048">
    <property type="entry name" value="ZN2_CY6_FUNGAL_2"/>
    <property type="match status" value="1"/>
</dbReference>
<dbReference type="Pfam" id="PF03358">
    <property type="entry name" value="FMN_red"/>
    <property type="match status" value="1"/>
</dbReference>
<accession>A0A420Y608</accession>
<dbReference type="PANTHER" id="PTHR38111:SF6">
    <property type="entry name" value="FINGER DOMAIN PROTEIN, PUTATIVE (AFU_ORTHOLOGUE AFUA_8G01940)-RELATED"/>
    <property type="match status" value="1"/>
</dbReference>
<dbReference type="InterPro" id="IPR036864">
    <property type="entry name" value="Zn2-C6_fun-type_DNA-bd_sf"/>
</dbReference>